<gene>
    <name evidence="3" type="ORF">NFI95_15665</name>
</gene>
<sequence length="431" mass="48108">MDNVHPLRPRGMAWLGELSRGEKGPHATVSNTLIVLGNDPELAGLLAYDEFAHSVIISRKPPIPFSGSITAPGPYPRPCNDSDITLIQGYIQRTYDMRISQPVAQQACATAAEMNRVHPVRQYLAGLKWDGLPRLDNWLSVAFGAPEDAYHETIGIKFLVAGIRRIRQPGCKFDHVLVLEGTQGRGKSRSAQALFSPLWFKDDLSHDLGDKDAQQGMAGRWGVELAELQVLVRSTSQAAKSFFSRQVDHFRPSYGRSFVERPRQCIFIGTTNETDYLSDSTGNRRYWPVRCSIADVEWIEQNRDQLWAEAAVREAQGVSLWLDDDAVRQTAETAQESRVAEDTWTQKVEKFLEGKTGVTTADILFTGVGLAVDKMTRASEMRVAAIAKTLGWHKHDYRGDDGKKTRGWFPPGAWLPKTTPPRQVPPLGRAE</sequence>
<evidence type="ECO:0000256" key="1">
    <source>
        <dbReference type="SAM" id="MobiDB-lite"/>
    </source>
</evidence>
<proteinExistence type="predicted"/>
<reference evidence="3 4" key="1">
    <citation type="submission" date="2022-06" db="EMBL/GenBank/DDBJ databases">
        <title>Endosaccharibacter gen. nov., sp. nov., endophytic bacteria isolated from sugarcane.</title>
        <authorList>
            <person name="Pitiwittayakul N."/>
            <person name="Yukphan P."/>
            <person name="Charoenyingcharoen P."/>
            <person name="Tanasupawat S."/>
        </authorList>
    </citation>
    <scope>NUCLEOTIDE SEQUENCE [LARGE SCALE GENOMIC DNA]</scope>
    <source>
        <strain evidence="3 4">KSS8</strain>
    </source>
</reference>
<feature type="region of interest" description="Disordered" evidence="1">
    <location>
        <begin position="408"/>
        <end position="431"/>
    </location>
</feature>
<dbReference type="InterPro" id="IPR007936">
    <property type="entry name" value="VapE-like_dom"/>
</dbReference>
<dbReference type="Proteomes" id="UP001524587">
    <property type="component" value="Unassembled WGS sequence"/>
</dbReference>
<feature type="domain" description="Virulence-associated protein E-like" evidence="2">
    <location>
        <begin position="124"/>
        <end position="336"/>
    </location>
</feature>
<name>A0ABT1WAH5_9PROT</name>
<dbReference type="Pfam" id="PF05272">
    <property type="entry name" value="VapE-like_dom"/>
    <property type="match status" value="1"/>
</dbReference>
<dbReference type="EMBL" id="JAMSKV010000017">
    <property type="protein sequence ID" value="MCQ8279882.1"/>
    <property type="molecule type" value="Genomic_DNA"/>
</dbReference>
<keyword evidence="4" id="KW-1185">Reference proteome</keyword>
<dbReference type="PANTHER" id="PTHR34985:SF1">
    <property type="entry name" value="SLR0554 PROTEIN"/>
    <property type="match status" value="1"/>
</dbReference>
<organism evidence="3 4">
    <name type="scientific">Endosaccharibacter trunci</name>
    <dbReference type="NCBI Taxonomy" id="2812733"/>
    <lineage>
        <taxon>Bacteria</taxon>
        <taxon>Pseudomonadati</taxon>
        <taxon>Pseudomonadota</taxon>
        <taxon>Alphaproteobacteria</taxon>
        <taxon>Acetobacterales</taxon>
        <taxon>Acetobacteraceae</taxon>
        <taxon>Endosaccharibacter</taxon>
    </lineage>
</organism>
<accession>A0ABT1WAH5</accession>
<dbReference type="PANTHER" id="PTHR34985">
    <property type="entry name" value="SLR0554 PROTEIN"/>
    <property type="match status" value="1"/>
</dbReference>
<comment type="caution">
    <text evidence="3">The sequence shown here is derived from an EMBL/GenBank/DDBJ whole genome shotgun (WGS) entry which is preliminary data.</text>
</comment>
<evidence type="ECO:0000313" key="3">
    <source>
        <dbReference type="EMBL" id="MCQ8279882.1"/>
    </source>
</evidence>
<evidence type="ECO:0000313" key="4">
    <source>
        <dbReference type="Proteomes" id="UP001524587"/>
    </source>
</evidence>
<protein>
    <submittedName>
        <fullName evidence="3">Virulence-associated E family protein</fullName>
    </submittedName>
</protein>
<evidence type="ECO:0000259" key="2">
    <source>
        <dbReference type="Pfam" id="PF05272"/>
    </source>
</evidence>
<dbReference type="RefSeq" id="WP_422865371.1">
    <property type="nucleotide sequence ID" value="NZ_JAMSKV010000017.1"/>
</dbReference>